<sequence length="287" mass="30996">MSDSSLHGDVQREASRERPSLLMRYFRRFDEGEVMRWAFRGLLIGAIAVLVLDLRELSESNGFLPSLSALPGHSAEPILPPMPDGAYPDNATRDPRSDVTTKEALLEQEMRFSLEGDGRLKAVGRIGQGSADRLAEELEERGEYVQTIVIDSPGGALEDAIAMGRLVREKGFATEVQDGSICASSCPLFFAGGTERTAGKKAALGLHQFYAMEGSSSNAAAALSSAQATTAKISRYLIDMGVDATLWLHALDTPPQRLYYLTPDQQAQYRLVTGSGSLAAAETRPKG</sequence>
<gene>
    <name evidence="1" type="ORF">J5Y06_03720</name>
</gene>
<evidence type="ECO:0000313" key="1">
    <source>
        <dbReference type="EMBL" id="MBP0437763.1"/>
    </source>
</evidence>
<dbReference type="InterPro" id="IPR029045">
    <property type="entry name" value="ClpP/crotonase-like_dom_sf"/>
</dbReference>
<dbReference type="Gene3D" id="3.90.226.10">
    <property type="entry name" value="2-enoyl-CoA Hydratase, Chain A, domain 1"/>
    <property type="match status" value="1"/>
</dbReference>
<dbReference type="RefSeq" id="WP_209333742.1">
    <property type="nucleotide sequence ID" value="NZ_JAGIYY010000001.1"/>
</dbReference>
<comment type="caution">
    <text evidence="1">The sequence shown here is derived from an EMBL/GenBank/DDBJ whole genome shotgun (WGS) entry which is preliminary data.</text>
</comment>
<dbReference type="Proteomes" id="UP000666240">
    <property type="component" value="Unassembled WGS sequence"/>
</dbReference>
<protein>
    <recommendedName>
        <fullName evidence="3">Periplasmic protein-like protein</fullName>
    </recommendedName>
</protein>
<dbReference type="EMBL" id="JAGIYY010000001">
    <property type="protein sequence ID" value="MBP0437763.1"/>
    <property type="molecule type" value="Genomic_DNA"/>
</dbReference>
<proteinExistence type="predicted"/>
<reference evidence="1" key="1">
    <citation type="submission" date="2021-03" db="EMBL/GenBank/DDBJ databases">
        <title>Genome sequencing and assembly of Tianweitania sediminis.</title>
        <authorList>
            <person name="Chhetri G."/>
        </authorList>
    </citation>
    <scope>NUCLEOTIDE SEQUENCE</scope>
    <source>
        <strain evidence="1">Z8</strain>
    </source>
</reference>
<organism evidence="1 2">
    <name type="scientific">Tianweitania sediminis</name>
    <dbReference type="NCBI Taxonomy" id="1502156"/>
    <lineage>
        <taxon>Bacteria</taxon>
        <taxon>Pseudomonadati</taxon>
        <taxon>Pseudomonadota</taxon>
        <taxon>Alphaproteobacteria</taxon>
        <taxon>Hyphomicrobiales</taxon>
        <taxon>Phyllobacteriaceae</taxon>
        <taxon>Tianweitania</taxon>
    </lineage>
</organism>
<name>A0A8J7UHF6_9HYPH</name>
<keyword evidence="2" id="KW-1185">Reference proteome</keyword>
<dbReference type="AlphaFoldDB" id="A0A8J7UHF6"/>
<evidence type="ECO:0000313" key="2">
    <source>
        <dbReference type="Proteomes" id="UP000666240"/>
    </source>
</evidence>
<evidence type="ECO:0008006" key="3">
    <source>
        <dbReference type="Google" id="ProtNLM"/>
    </source>
</evidence>
<accession>A0A8J7UHF6</accession>
<dbReference type="SUPFAM" id="SSF52096">
    <property type="entry name" value="ClpP/crotonase"/>
    <property type="match status" value="1"/>
</dbReference>